<accession>A0A8S1NPN9</accession>
<name>A0A8S1NPN9_PARPR</name>
<dbReference type="AlphaFoldDB" id="A0A8S1NPN9"/>
<keyword evidence="1" id="KW-0812">Transmembrane</keyword>
<evidence type="ECO:0000313" key="3">
    <source>
        <dbReference type="Proteomes" id="UP000688137"/>
    </source>
</evidence>
<feature type="transmembrane region" description="Helical" evidence="1">
    <location>
        <begin position="236"/>
        <end position="260"/>
    </location>
</feature>
<sequence>MFLVFLGIVSSYIFKFLQLLIDWAPKKMKSRPRQIDPTKPVLISNSLEAFTNAEGQEADIKNTEQIITPDQLLKEKQIAYNQSITYKEQVEHFNPLYCGLQQLASRPPPYLFLYYTHYYLDPNNLKSPHQNHNFLLNVVRITSLIRHLYIQMAQLMNQPKRIFISSQQLMKNQATLFILKILSNIYHFLIKRAGKMQKLTFQNSSNLNFPYQRPLIYKCNLLRNNYMPTLKNRDSIFLVLQLDILCIPIMKIIILIQPFVLVHNLWIEQ</sequence>
<organism evidence="2 3">
    <name type="scientific">Paramecium primaurelia</name>
    <dbReference type="NCBI Taxonomy" id="5886"/>
    <lineage>
        <taxon>Eukaryota</taxon>
        <taxon>Sar</taxon>
        <taxon>Alveolata</taxon>
        <taxon>Ciliophora</taxon>
        <taxon>Intramacronucleata</taxon>
        <taxon>Oligohymenophorea</taxon>
        <taxon>Peniculida</taxon>
        <taxon>Parameciidae</taxon>
        <taxon>Paramecium</taxon>
    </lineage>
</organism>
<evidence type="ECO:0008006" key="4">
    <source>
        <dbReference type="Google" id="ProtNLM"/>
    </source>
</evidence>
<protein>
    <recommendedName>
        <fullName evidence="4">Transmembrane protein</fullName>
    </recommendedName>
</protein>
<reference evidence="2" key="1">
    <citation type="submission" date="2021-01" db="EMBL/GenBank/DDBJ databases">
        <authorList>
            <consortium name="Genoscope - CEA"/>
            <person name="William W."/>
        </authorList>
    </citation>
    <scope>NUCLEOTIDE SEQUENCE</scope>
</reference>
<evidence type="ECO:0000313" key="2">
    <source>
        <dbReference type="EMBL" id="CAD8092241.1"/>
    </source>
</evidence>
<gene>
    <name evidence="2" type="ORF">PPRIM_AZ9-3.1.T0900062</name>
</gene>
<dbReference type="OMA" id="LYYTHYY"/>
<comment type="caution">
    <text evidence="2">The sequence shown here is derived from an EMBL/GenBank/DDBJ whole genome shotgun (WGS) entry which is preliminary data.</text>
</comment>
<evidence type="ECO:0000256" key="1">
    <source>
        <dbReference type="SAM" id="Phobius"/>
    </source>
</evidence>
<keyword evidence="1" id="KW-0472">Membrane</keyword>
<dbReference type="Proteomes" id="UP000688137">
    <property type="component" value="Unassembled WGS sequence"/>
</dbReference>
<feature type="transmembrane region" description="Helical" evidence="1">
    <location>
        <begin position="6"/>
        <end position="24"/>
    </location>
</feature>
<keyword evidence="1" id="KW-1133">Transmembrane helix</keyword>
<dbReference type="EMBL" id="CAJJDM010000093">
    <property type="protein sequence ID" value="CAD8092241.1"/>
    <property type="molecule type" value="Genomic_DNA"/>
</dbReference>
<proteinExistence type="predicted"/>
<keyword evidence="3" id="KW-1185">Reference proteome</keyword>